<evidence type="ECO:0000256" key="3">
    <source>
        <dbReference type="ARBA" id="ARBA00004496"/>
    </source>
</evidence>
<evidence type="ECO:0000313" key="13">
    <source>
        <dbReference type="Proteomes" id="UP001217089"/>
    </source>
</evidence>
<evidence type="ECO:0000256" key="2">
    <source>
        <dbReference type="ARBA" id="ARBA00004123"/>
    </source>
</evidence>
<feature type="compositionally biased region" description="Basic residues" evidence="10">
    <location>
        <begin position="87"/>
        <end position="98"/>
    </location>
</feature>
<evidence type="ECO:0000313" key="12">
    <source>
        <dbReference type="EMBL" id="KAJ8303473.1"/>
    </source>
</evidence>
<comment type="function">
    <text evidence="1">Directs RNA polymerase II nuclear import.</text>
</comment>
<evidence type="ECO:0000256" key="5">
    <source>
        <dbReference type="ARBA" id="ARBA00017036"/>
    </source>
</evidence>
<feature type="compositionally biased region" description="Acidic residues" evidence="10">
    <location>
        <begin position="273"/>
        <end position="291"/>
    </location>
</feature>
<comment type="caution">
    <text evidence="12">The sequence shown here is derived from an EMBL/GenBank/DDBJ whole genome shotgun (WGS) entry which is preliminary data.</text>
</comment>
<keyword evidence="13" id="KW-1185">Reference proteome</keyword>
<accession>A0ABQ9EDU8</accession>
<dbReference type="Pfam" id="PF08574">
    <property type="entry name" value="Iwr1"/>
    <property type="match status" value="1"/>
</dbReference>
<evidence type="ECO:0000259" key="11">
    <source>
        <dbReference type="Pfam" id="PF08574"/>
    </source>
</evidence>
<feature type="domain" description="Transcription factor Iwr1" evidence="11">
    <location>
        <begin position="237"/>
        <end position="303"/>
    </location>
</feature>
<evidence type="ECO:0000256" key="8">
    <source>
        <dbReference type="ARBA" id="ARBA00022927"/>
    </source>
</evidence>
<evidence type="ECO:0000256" key="4">
    <source>
        <dbReference type="ARBA" id="ARBA00010218"/>
    </source>
</evidence>
<reference evidence="12 13" key="1">
    <citation type="submission" date="2022-12" db="EMBL/GenBank/DDBJ databases">
        <title>Chromosome-level genome of Tegillarca granosa.</title>
        <authorList>
            <person name="Kim J."/>
        </authorList>
    </citation>
    <scope>NUCLEOTIDE SEQUENCE [LARGE SCALE GENOMIC DNA]</scope>
    <source>
        <strain evidence="12">Teg-2019</strain>
        <tissue evidence="12">Adductor muscle</tissue>
    </source>
</reference>
<evidence type="ECO:0000256" key="1">
    <source>
        <dbReference type="ARBA" id="ARBA00003202"/>
    </source>
</evidence>
<comment type="subcellular location">
    <subcellularLocation>
        <location evidence="3">Cytoplasm</location>
    </subcellularLocation>
    <subcellularLocation>
        <location evidence="2">Nucleus</location>
    </subcellularLocation>
</comment>
<dbReference type="InterPro" id="IPR013883">
    <property type="entry name" value="TF_Iwr1_dom"/>
</dbReference>
<evidence type="ECO:0000256" key="9">
    <source>
        <dbReference type="ARBA" id="ARBA00023242"/>
    </source>
</evidence>
<proteinExistence type="inferred from homology"/>
<feature type="compositionally biased region" description="Basic and acidic residues" evidence="10">
    <location>
        <begin position="72"/>
        <end position="86"/>
    </location>
</feature>
<protein>
    <recommendedName>
        <fullName evidence="5">Probable RNA polymerase II nuclear localization protein SLC7A6OS</fullName>
    </recommendedName>
</protein>
<sequence length="408" mass="47300">MATILRIKRRRHDDPLDTVLVSCKKRKEEPEKDEDQHTDVQKFLKYAGTVSNKDANISRPIRDAIKKEKLEKEYKRHETNIPEKSRQQRKHAAKHGRFKITSSHRGIQLEDLDNFEKEQISQNEKTQSKSSDCPDAVISENVKEEENVCKNCGKVIKNENTSEKTANKILKMCVNCSQKTEHTQVAPNYEKVFQLYDVEVDQPQTFPDFNSILRESQNTSGITCNSVQLVRETVPDDNFVYDLYYTNNPDFNLCLSEDSLSIEAFTDVQYGDGNDDDDNDGLYDDEDDSNDESNWRNDYPDEDPQFYENADLDNGYDNGFDDFQAFGNYGDGELAEYMSARCNIEDRDELSSDDEDHAYFGEQMDPICSGAHNRLSYEQYYKMVRKEMEDDGGDDGDEEEEDEYSYKD</sequence>
<keyword evidence="9" id="KW-0539">Nucleus</keyword>
<dbReference type="PANTHER" id="PTHR31196:SF2">
    <property type="entry name" value="RNA POLYMERASE II NUCLEAR LOCALIZATION PROTEIN SLC7A6OS-RELATED"/>
    <property type="match status" value="1"/>
</dbReference>
<name>A0ABQ9EDU8_TEGGR</name>
<feature type="region of interest" description="Disordered" evidence="10">
    <location>
        <begin position="386"/>
        <end position="408"/>
    </location>
</feature>
<keyword evidence="7" id="KW-0963">Cytoplasm</keyword>
<keyword evidence="6" id="KW-0813">Transport</keyword>
<dbReference type="PANTHER" id="PTHR31196">
    <property type="entry name" value="RNA POLYMERASE II NUCLEAR LOCALIZATION PROTEIN SLC7A6OS-RELATED"/>
    <property type="match status" value="1"/>
</dbReference>
<evidence type="ECO:0000256" key="10">
    <source>
        <dbReference type="SAM" id="MobiDB-lite"/>
    </source>
</evidence>
<keyword evidence="8" id="KW-0653">Protein transport</keyword>
<gene>
    <name evidence="12" type="ORF">KUTeg_019869</name>
</gene>
<comment type="similarity">
    <text evidence="4">Belongs to the IWR1/SLC7A6OS family.</text>
</comment>
<dbReference type="EMBL" id="JARBDR010000917">
    <property type="protein sequence ID" value="KAJ8303473.1"/>
    <property type="molecule type" value="Genomic_DNA"/>
</dbReference>
<feature type="compositionally biased region" description="Acidic residues" evidence="10">
    <location>
        <begin position="389"/>
        <end position="408"/>
    </location>
</feature>
<evidence type="ECO:0000256" key="6">
    <source>
        <dbReference type="ARBA" id="ARBA00022448"/>
    </source>
</evidence>
<dbReference type="Proteomes" id="UP001217089">
    <property type="component" value="Unassembled WGS sequence"/>
</dbReference>
<feature type="region of interest" description="Disordered" evidence="10">
    <location>
        <begin position="268"/>
        <end position="304"/>
    </location>
</feature>
<evidence type="ECO:0000256" key="7">
    <source>
        <dbReference type="ARBA" id="ARBA00022490"/>
    </source>
</evidence>
<dbReference type="InterPro" id="IPR040218">
    <property type="entry name" value="SLC7A6OS"/>
</dbReference>
<organism evidence="12 13">
    <name type="scientific">Tegillarca granosa</name>
    <name type="common">Malaysian cockle</name>
    <name type="synonym">Anadara granosa</name>
    <dbReference type="NCBI Taxonomy" id="220873"/>
    <lineage>
        <taxon>Eukaryota</taxon>
        <taxon>Metazoa</taxon>
        <taxon>Spiralia</taxon>
        <taxon>Lophotrochozoa</taxon>
        <taxon>Mollusca</taxon>
        <taxon>Bivalvia</taxon>
        <taxon>Autobranchia</taxon>
        <taxon>Pteriomorphia</taxon>
        <taxon>Arcoida</taxon>
        <taxon>Arcoidea</taxon>
        <taxon>Arcidae</taxon>
        <taxon>Tegillarca</taxon>
    </lineage>
</organism>
<feature type="region of interest" description="Disordered" evidence="10">
    <location>
        <begin position="72"/>
        <end position="111"/>
    </location>
</feature>